<keyword evidence="1" id="KW-1133">Transmembrane helix</keyword>
<keyword evidence="1" id="KW-0812">Transmembrane</keyword>
<evidence type="ECO:0000256" key="1">
    <source>
        <dbReference type="SAM" id="Phobius"/>
    </source>
</evidence>
<proteinExistence type="predicted"/>
<dbReference type="EMBL" id="AP017470">
    <property type="protein sequence ID" value="BBB33327.1"/>
    <property type="molecule type" value="Genomic_DNA"/>
</dbReference>
<feature type="transmembrane region" description="Helical" evidence="1">
    <location>
        <begin position="35"/>
        <end position="54"/>
    </location>
</feature>
<keyword evidence="1" id="KW-0472">Membrane</keyword>
<accession>A0A7R6PV83</accession>
<name>A0A7R6PV83_9BACT</name>
<evidence type="ECO:0008006" key="4">
    <source>
        <dbReference type="Google" id="ProtNLM"/>
    </source>
</evidence>
<evidence type="ECO:0000313" key="2">
    <source>
        <dbReference type="EMBL" id="BBB33327.1"/>
    </source>
</evidence>
<feature type="transmembrane region" description="Helical" evidence="1">
    <location>
        <begin position="111"/>
        <end position="138"/>
    </location>
</feature>
<dbReference type="InterPro" id="IPR011397">
    <property type="entry name" value="YhfC"/>
</dbReference>
<feature type="transmembrane region" description="Helical" evidence="1">
    <location>
        <begin position="217"/>
        <end position="239"/>
    </location>
</feature>
<feature type="transmembrane region" description="Helical" evidence="1">
    <location>
        <begin position="191"/>
        <end position="211"/>
    </location>
</feature>
<feature type="transmembrane region" description="Helical" evidence="1">
    <location>
        <begin position="74"/>
        <end position="99"/>
    </location>
</feature>
<dbReference type="KEGG" id="thyd:TTHT_1871"/>
<dbReference type="RefSeq" id="WP_201327634.1">
    <property type="nucleotide sequence ID" value="NZ_AP017470.1"/>
</dbReference>
<sequence>MRTLFLISGIGMVIAGIFAYLIWQKKHKIDFSFYLLGAAAWIFGVGLKFVFAILFNEKIKVLLQETFTKPFSDILFYIYIGLLTGVFECGIVLLFVWLIKSLQKESFEEAVGFGIGFGAIEAIGLGVISLISIGLIIISPDSFPKEVLAKVELLNIWIIPAPIIERISTIFIHIFATVLIVFAYLTKKQKWFWASFVYKTFVDTIAGWFALNHLGNNLFALYSLEFEIAILGLFGFLGLKLLKQNWPEKNTKAIQED</sequence>
<protein>
    <recommendedName>
        <fullName evidence="4">YhfC family intramembrane metalloprotease</fullName>
    </recommendedName>
</protein>
<dbReference type="Proteomes" id="UP000595564">
    <property type="component" value="Chromosome"/>
</dbReference>
<gene>
    <name evidence="2" type="ORF">TTHT_1871</name>
</gene>
<feature type="transmembrane region" description="Helical" evidence="1">
    <location>
        <begin position="6"/>
        <end position="23"/>
    </location>
</feature>
<evidence type="ECO:0000313" key="3">
    <source>
        <dbReference type="Proteomes" id="UP000595564"/>
    </source>
</evidence>
<feature type="transmembrane region" description="Helical" evidence="1">
    <location>
        <begin position="158"/>
        <end position="184"/>
    </location>
</feature>
<dbReference type="Pfam" id="PF10086">
    <property type="entry name" value="YhfC"/>
    <property type="match status" value="1"/>
</dbReference>
<reference evidence="2 3" key="1">
    <citation type="journal article" date="2012" name="Extremophiles">
        <title>Thermotomaculum hydrothermale gen. nov., sp. nov., a novel heterotrophic thermophile within the phylum Acidobacteria from a deep-sea hydrothermal vent chimney in the Southern Okinawa Trough.</title>
        <authorList>
            <person name="Izumi H."/>
            <person name="Nunoura T."/>
            <person name="Miyazaki M."/>
            <person name="Mino S."/>
            <person name="Toki T."/>
            <person name="Takai K."/>
            <person name="Sako Y."/>
            <person name="Sawabe T."/>
            <person name="Nakagawa S."/>
        </authorList>
    </citation>
    <scope>NUCLEOTIDE SEQUENCE [LARGE SCALE GENOMIC DNA]</scope>
    <source>
        <strain evidence="2 3">AC55</strain>
    </source>
</reference>
<keyword evidence="3" id="KW-1185">Reference proteome</keyword>
<organism evidence="2 3">
    <name type="scientific">Thermotomaculum hydrothermale</name>
    <dbReference type="NCBI Taxonomy" id="981385"/>
    <lineage>
        <taxon>Bacteria</taxon>
        <taxon>Pseudomonadati</taxon>
        <taxon>Acidobacteriota</taxon>
        <taxon>Holophagae</taxon>
        <taxon>Thermotomaculales</taxon>
        <taxon>Thermotomaculaceae</taxon>
        <taxon>Thermotomaculum</taxon>
    </lineage>
</organism>
<dbReference type="AlphaFoldDB" id="A0A7R6PV83"/>